<accession>A0AA43GSF9</accession>
<evidence type="ECO:0000259" key="1">
    <source>
        <dbReference type="Pfam" id="PF14261"/>
    </source>
</evidence>
<name>A0AA43GSF9_9CYAN</name>
<reference evidence="2 3" key="1">
    <citation type="journal article" date="2023" name="J. Phycol.">
        <title>Chrysosporum ovalisporum is synonymous with the true-branching cyanobacterium Umezakia natans (Nostocales/Aphanizomenonaceae).</title>
        <authorList>
            <person name="McGregor G.B."/>
            <person name="Sendall B.C."/>
            <person name="Niiyama Y."/>
            <person name="Tuji A."/>
            <person name="Willis A."/>
        </authorList>
    </citation>
    <scope>NUCLEOTIDE SEQUENCE [LARGE SCALE GENOMIC DNA]</scope>
    <source>
        <strain evidence="2 3">ANA360D</strain>
    </source>
</reference>
<dbReference type="Pfam" id="PF14261">
    <property type="entry name" value="DUF4351"/>
    <property type="match status" value="1"/>
</dbReference>
<dbReference type="AlphaFoldDB" id="A0AA43GSF9"/>
<sequence>SLIEAIYTLNFDQLDLLGEALLDFTSVADLRRWLG</sequence>
<organism evidence="2 3">
    <name type="scientific">Chrysosporum bergii ANA360D</name>
    <dbReference type="NCBI Taxonomy" id="617107"/>
    <lineage>
        <taxon>Bacteria</taxon>
        <taxon>Bacillati</taxon>
        <taxon>Cyanobacteriota</taxon>
        <taxon>Cyanophyceae</taxon>
        <taxon>Nostocales</taxon>
        <taxon>Nodulariaceae</taxon>
        <taxon>Chrysosporum</taxon>
    </lineage>
</organism>
<comment type="caution">
    <text evidence="2">The sequence shown here is derived from an EMBL/GenBank/DDBJ whole genome shotgun (WGS) entry which is preliminary data.</text>
</comment>
<proteinExistence type="predicted"/>
<keyword evidence="3" id="KW-1185">Reference proteome</keyword>
<dbReference type="InterPro" id="IPR025587">
    <property type="entry name" value="DUF4351"/>
</dbReference>
<dbReference type="EMBL" id="JANQDH010000071">
    <property type="protein sequence ID" value="MDH6060850.1"/>
    <property type="molecule type" value="Genomic_DNA"/>
</dbReference>
<feature type="domain" description="DUF4351" evidence="1">
    <location>
        <begin position="2"/>
        <end position="34"/>
    </location>
</feature>
<protein>
    <submittedName>
        <fullName evidence="2">DUF4351 domain-containing protein</fullName>
    </submittedName>
</protein>
<dbReference type="Proteomes" id="UP001159387">
    <property type="component" value="Unassembled WGS sequence"/>
</dbReference>
<feature type="non-terminal residue" evidence="2">
    <location>
        <position position="1"/>
    </location>
</feature>
<evidence type="ECO:0000313" key="3">
    <source>
        <dbReference type="Proteomes" id="UP001159387"/>
    </source>
</evidence>
<gene>
    <name evidence="2" type="ORF">NWP17_10430</name>
</gene>
<evidence type="ECO:0000313" key="2">
    <source>
        <dbReference type="EMBL" id="MDH6060850.1"/>
    </source>
</evidence>